<proteinExistence type="inferred from homology"/>
<dbReference type="EC" id="4.4.1.13" evidence="2"/>
<dbReference type="InterPro" id="IPR015424">
    <property type="entry name" value="PyrdxlP-dep_Trfase"/>
</dbReference>
<dbReference type="PANTHER" id="PTHR43525">
    <property type="entry name" value="PROTEIN MALY"/>
    <property type="match status" value="1"/>
</dbReference>
<sequence>MTSRNHEPPLGNPLEQLSLDDLRRRTSAKWAAHRGDVLPLWIAEMDTPLAPPIERALQRAVAAGDTGYPGGARAYARALSDFAARRWGWDGLDVAATSIVPDVMMGIVEVLKVVTEPGDTVVVNSPVYPPFYAFVGHSGRPVAEAPLTPQGRIDLEALEAAFIAALRVSPRVAYLLCNPHNPTGAVHTAAELAAVAELARGYGVRVVSDEIHAPLILAGAHFTPYLSVPGTGDAFAVLSASKAWNLAGLKAAMAVAGPDAAPDLKRIPEEVSHGPSHLGVLAHTVALNEGREWLDALLAGLTANRELLGRLLAEHLPGVGYRPPEGTYLAWLDCRPLELSSPDDHGAPGIVRELSGPARFFLDDAGVALSSGHVFGSGGGGHVRLNFATGSAILTEAVERMGAAVTALADRASPVVDRATTVADRATTVADRAESRSPRPQVD</sequence>
<name>A0ABP7NMM9_9ACTN</name>
<comment type="caution">
    <text evidence="7">The sequence shown here is derived from an EMBL/GenBank/DDBJ whole genome shotgun (WGS) entry which is preliminary data.</text>
</comment>
<evidence type="ECO:0000256" key="1">
    <source>
        <dbReference type="ARBA" id="ARBA00001933"/>
    </source>
</evidence>
<gene>
    <name evidence="7" type="ORF">GCM10022231_05220</name>
</gene>
<keyword evidence="3" id="KW-0663">Pyridoxal phosphate</keyword>
<comment type="similarity">
    <text evidence="5">Belongs to the class-II pyridoxal-phosphate-dependent aminotransferase family. MalY/PatB cystathionine beta-lyase subfamily.</text>
</comment>
<dbReference type="InterPro" id="IPR004839">
    <property type="entry name" value="Aminotransferase_I/II_large"/>
</dbReference>
<evidence type="ECO:0000256" key="2">
    <source>
        <dbReference type="ARBA" id="ARBA00012224"/>
    </source>
</evidence>
<dbReference type="InterPro" id="IPR051798">
    <property type="entry name" value="Class-II_PLP-Dep_Aminotrans"/>
</dbReference>
<accession>A0ABP7NMM9</accession>
<dbReference type="InterPro" id="IPR015421">
    <property type="entry name" value="PyrdxlP-dep_Trfase_major"/>
</dbReference>
<feature type="domain" description="Aminotransferase class I/classII large" evidence="6">
    <location>
        <begin position="109"/>
        <end position="399"/>
    </location>
</feature>
<keyword evidence="7" id="KW-0032">Aminotransferase</keyword>
<dbReference type="GO" id="GO:0008483">
    <property type="term" value="F:transaminase activity"/>
    <property type="evidence" value="ECO:0007669"/>
    <property type="project" value="UniProtKB-KW"/>
</dbReference>
<keyword evidence="8" id="KW-1185">Reference proteome</keyword>
<reference evidence="8" key="1">
    <citation type="journal article" date="2019" name="Int. J. Syst. Evol. Microbiol.">
        <title>The Global Catalogue of Microorganisms (GCM) 10K type strain sequencing project: providing services to taxonomists for standard genome sequencing and annotation.</title>
        <authorList>
            <consortium name="The Broad Institute Genomics Platform"/>
            <consortium name="The Broad Institute Genome Sequencing Center for Infectious Disease"/>
            <person name="Wu L."/>
            <person name="Ma J."/>
        </authorList>
    </citation>
    <scope>NUCLEOTIDE SEQUENCE [LARGE SCALE GENOMIC DNA]</scope>
    <source>
        <strain evidence="8">JCM 16923</strain>
    </source>
</reference>
<dbReference type="InterPro" id="IPR015422">
    <property type="entry name" value="PyrdxlP-dep_Trfase_small"/>
</dbReference>
<dbReference type="Gene3D" id="3.40.640.10">
    <property type="entry name" value="Type I PLP-dependent aspartate aminotransferase-like (Major domain)"/>
    <property type="match status" value="1"/>
</dbReference>
<dbReference type="Pfam" id="PF00155">
    <property type="entry name" value="Aminotran_1_2"/>
    <property type="match status" value="1"/>
</dbReference>
<keyword evidence="4" id="KW-0456">Lyase</keyword>
<keyword evidence="7" id="KW-0808">Transferase</keyword>
<dbReference type="CDD" id="cd00609">
    <property type="entry name" value="AAT_like"/>
    <property type="match status" value="1"/>
</dbReference>
<evidence type="ECO:0000256" key="4">
    <source>
        <dbReference type="ARBA" id="ARBA00023239"/>
    </source>
</evidence>
<dbReference type="EMBL" id="BAAAZW010000001">
    <property type="protein sequence ID" value="GAA3950464.1"/>
    <property type="molecule type" value="Genomic_DNA"/>
</dbReference>
<protein>
    <recommendedName>
        <fullName evidence="2">cysteine-S-conjugate beta-lyase</fullName>
        <ecNumber evidence="2">4.4.1.13</ecNumber>
    </recommendedName>
</protein>
<evidence type="ECO:0000313" key="8">
    <source>
        <dbReference type="Proteomes" id="UP001418444"/>
    </source>
</evidence>
<evidence type="ECO:0000259" key="6">
    <source>
        <dbReference type="Pfam" id="PF00155"/>
    </source>
</evidence>
<evidence type="ECO:0000256" key="3">
    <source>
        <dbReference type="ARBA" id="ARBA00022898"/>
    </source>
</evidence>
<dbReference type="Proteomes" id="UP001418444">
    <property type="component" value="Unassembled WGS sequence"/>
</dbReference>
<dbReference type="PANTHER" id="PTHR43525:SF2">
    <property type="entry name" value="CYSTATHIONINE BETA-LYASE-RELATED"/>
    <property type="match status" value="1"/>
</dbReference>
<organism evidence="7 8">
    <name type="scientific">Gordonia caeni</name>
    <dbReference type="NCBI Taxonomy" id="1007097"/>
    <lineage>
        <taxon>Bacteria</taxon>
        <taxon>Bacillati</taxon>
        <taxon>Actinomycetota</taxon>
        <taxon>Actinomycetes</taxon>
        <taxon>Mycobacteriales</taxon>
        <taxon>Gordoniaceae</taxon>
        <taxon>Gordonia</taxon>
    </lineage>
</organism>
<comment type="cofactor">
    <cofactor evidence="1">
        <name>pyridoxal 5'-phosphate</name>
        <dbReference type="ChEBI" id="CHEBI:597326"/>
    </cofactor>
</comment>
<dbReference type="Gene3D" id="3.90.1150.10">
    <property type="entry name" value="Aspartate Aminotransferase, domain 1"/>
    <property type="match status" value="1"/>
</dbReference>
<evidence type="ECO:0000313" key="7">
    <source>
        <dbReference type="EMBL" id="GAA3950464.1"/>
    </source>
</evidence>
<dbReference type="SUPFAM" id="SSF53383">
    <property type="entry name" value="PLP-dependent transferases"/>
    <property type="match status" value="1"/>
</dbReference>
<evidence type="ECO:0000256" key="5">
    <source>
        <dbReference type="ARBA" id="ARBA00037974"/>
    </source>
</evidence>